<name>A7SR31_NEMVE</name>
<dbReference type="GO" id="GO:0005634">
    <property type="term" value="C:nucleus"/>
    <property type="evidence" value="ECO:0000318"/>
    <property type="project" value="GO_Central"/>
</dbReference>
<organism evidence="13 14">
    <name type="scientific">Nematostella vectensis</name>
    <name type="common">Starlet sea anemone</name>
    <dbReference type="NCBI Taxonomy" id="45351"/>
    <lineage>
        <taxon>Eukaryota</taxon>
        <taxon>Metazoa</taxon>
        <taxon>Cnidaria</taxon>
        <taxon>Anthozoa</taxon>
        <taxon>Hexacorallia</taxon>
        <taxon>Actiniaria</taxon>
        <taxon>Edwardsiidae</taxon>
        <taxon>Nematostella</taxon>
    </lineage>
</organism>
<proteinExistence type="inferred from homology"/>
<evidence type="ECO:0000256" key="3">
    <source>
        <dbReference type="ARBA" id="ARBA00022679"/>
    </source>
</evidence>
<dbReference type="GO" id="GO:0016432">
    <property type="term" value="F:tRNA-uridine aminocarboxypropyltransferase activity"/>
    <property type="evidence" value="ECO:0000318"/>
    <property type="project" value="GO_Central"/>
</dbReference>
<feature type="domain" description="DTW" evidence="12">
    <location>
        <begin position="31"/>
        <end position="231"/>
    </location>
</feature>
<keyword evidence="4" id="KW-0949">S-adenosyl-L-methionine</keyword>
<evidence type="ECO:0000256" key="1">
    <source>
        <dbReference type="ARBA" id="ARBA00004123"/>
    </source>
</evidence>
<evidence type="ECO:0000256" key="2">
    <source>
        <dbReference type="ARBA" id="ARBA00012386"/>
    </source>
</evidence>
<dbReference type="eggNOG" id="KOG3795">
    <property type="taxonomic scope" value="Eukaryota"/>
</dbReference>
<dbReference type="Pfam" id="PF03942">
    <property type="entry name" value="DTW"/>
    <property type="match status" value="1"/>
</dbReference>
<evidence type="ECO:0000256" key="4">
    <source>
        <dbReference type="ARBA" id="ARBA00022691"/>
    </source>
</evidence>
<evidence type="ECO:0000256" key="6">
    <source>
        <dbReference type="ARBA" id="ARBA00023242"/>
    </source>
</evidence>
<dbReference type="InParanoid" id="A7SR31"/>
<sequence>EFDPFSDLGIASHEPLRGAERAPCPKCQTSRKYYCYECYTTVGIERSLVPSVTLPITVDIVKHRGELAGKSTATHAAILAPVQVTIYNYPVTQNLKMLSSNLYLLFQGPTCQKKLSLYALTLTLQQWCKHDDMAKTEFNRVIFIDSTWQQSHKIITDGRLSGIRKVQIENAKTYFWRPQQKPNTCLATIEAIYFFFKEYEQHILQSPYEGQYDNLLYFYSFQYNLIHQQKR</sequence>
<accession>A7SR31</accession>
<dbReference type="PhylomeDB" id="A7SR31"/>
<comment type="function">
    <text evidence="7">Catalyzes the formation of 3-(3-amino-3-carboxypropyl)uridine (acp3U) at position 20 in the D-loop of several cytoplasmic tRNAs (acp3U(20)).</text>
</comment>
<evidence type="ECO:0000256" key="11">
    <source>
        <dbReference type="ARBA" id="ARBA00048718"/>
    </source>
</evidence>
<evidence type="ECO:0000259" key="12">
    <source>
        <dbReference type="SMART" id="SM01144"/>
    </source>
</evidence>
<evidence type="ECO:0000256" key="10">
    <source>
        <dbReference type="ARBA" id="ARBA00042508"/>
    </source>
</evidence>
<dbReference type="SMART" id="SM01144">
    <property type="entry name" value="DTW"/>
    <property type="match status" value="1"/>
</dbReference>
<keyword evidence="5" id="KW-0819">tRNA processing</keyword>
<dbReference type="HOGENOM" id="CLU_069451_0_0_1"/>
<dbReference type="STRING" id="45351.A7SR31"/>
<dbReference type="InterPro" id="IPR005636">
    <property type="entry name" value="DTW"/>
</dbReference>
<evidence type="ECO:0000313" key="13">
    <source>
        <dbReference type="EMBL" id="EDO33850.1"/>
    </source>
</evidence>
<comment type="subcellular location">
    <subcellularLocation>
        <location evidence="1">Nucleus</location>
    </subcellularLocation>
</comment>
<dbReference type="GO" id="GO:0006400">
    <property type="term" value="P:tRNA modification"/>
    <property type="evidence" value="ECO:0000318"/>
    <property type="project" value="GO_Central"/>
</dbReference>
<feature type="non-terminal residue" evidence="13">
    <location>
        <position position="231"/>
    </location>
</feature>
<evidence type="ECO:0000256" key="9">
    <source>
        <dbReference type="ARBA" id="ARBA00039242"/>
    </source>
</evidence>
<evidence type="ECO:0000256" key="5">
    <source>
        <dbReference type="ARBA" id="ARBA00022694"/>
    </source>
</evidence>
<dbReference type="AlphaFoldDB" id="A7SR31"/>
<comment type="similarity">
    <text evidence="8">Belongs to the TDD superfamily. DTWD1 family.</text>
</comment>
<dbReference type="InterPro" id="IPR051521">
    <property type="entry name" value="tRNA_Mod/Golgi_Maint"/>
</dbReference>
<keyword evidence="3" id="KW-0808">Transferase</keyword>
<evidence type="ECO:0000256" key="8">
    <source>
        <dbReference type="ARBA" id="ARBA00038290"/>
    </source>
</evidence>
<keyword evidence="6" id="KW-0539">Nucleus</keyword>
<dbReference type="OMA" id="SCIPEYE"/>
<dbReference type="PANTHER" id="PTHR15627">
    <property type="entry name" value="NATURAL KILLER CELL-SPECIFIC ANTIGEN KLIP1"/>
    <property type="match status" value="1"/>
</dbReference>
<reference evidence="13 14" key="1">
    <citation type="journal article" date="2007" name="Science">
        <title>Sea anemone genome reveals ancestral eumetazoan gene repertoire and genomic organization.</title>
        <authorList>
            <person name="Putnam N.H."/>
            <person name="Srivastava M."/>
            <person name="Hellsten U."/>
            <person name="Dirks B."/>
            <person name="Chapman J."/>
            <person name="Salamov A."/>
            <person name="Terry A."/>
            <person name="Shapiro H."/>
            <person name="Lindquist E."/>
            <person name="Kapitonov V.V."/>
            <person name="Jurka J."/>
            <person name="Genikhovich G."/>
            <person name="Grigoriev I.V."/>
            <person name="Lucas S.M."/>
            <person name="Steele R.E."/>
            <person name="Finnerty J.R."/>
            <person name="Technau U."/>
            <person name="Martindale M.Q."/>
            <person name="Rokhsar D.S."/>
        </authorList>
    </citation>
    <scope>NUCLEOTIDE SEQUENCE [LARGE SCALE GENOMIC DNA]</scope>
    <source>
        <strain evidence="14">CH2 X CH6</strain>
    </source>
</reference>
<keyword evidence="14" id="KW-1185">Reference proteome</keyword>
<comment type="catalytic activity">
    <reaction evidence="11">
        <text>a uridine in tRNA + S-adenosyl-L-methionine = a 3-[(3S)-3-amino-3-carboxypropyl]uridine in tRNA + S-methyl-5'-thioadenosine + H(+)</text>
        <dbReference type="Rhea" id="RHEA:62432"/>
        <dbReference type="Rhea" id="RHEA-COMP:13339"/>
        <dbReference type="Rhea" id="RHEA-COMP:16092"/>
        <dbReference type="ChEBI" id="CHEBI:15378"/>
        <dbReference type="ChEBI" id="CHEBI:17509"/>
        <dbReference type="ChEBI" id="CHEBI:59789"/>
        <dbReference type="ChEBI" id="CHEBI:65315"/>
        <dbReference type="ChEBI" id="CHEBI:82930"/>
        <dbReference type="EC" id="2.5.1.25"/>
    </reaction>
</comment>
<dbReference type="Proteomes" id="UP000001593">
    <property type="component" value="Unassembled WGS sequence"/>
</dbReference>
<dbReference type="PANTHER" id="PTHR15627:SF8">
    <property type="entry name" value="TRNA-URIDINE AMINOCARBOXYPROPYLTRANSFERASE 1"/>
    <property type="match status" value="1"/>
</dbReference>
<evidence type="ECO:0000256" key="7">
    <source>
        <dbReference type="ARBA" id="ARBA00037050"/>
    </source>
</evidence>
<feature type="non-terminal residue" evidence="13">
    <location>
        <position position="1"/>
    </location>
</feature>
<gene>
    <name evidence="13" type="ORF">NEMVEDRAFT_v1g128306</name>
</gene>
<evidence type="ECO:0000313" key="14">
    <source>
        <dbReference type="Proteomes" id="UP000001593"/>
    </source>
</evidence>
<protein>
    <recommendedName>
        <fullName evidence="9">tRNA-uridine aminocarboxypropyltransferase 1</fullName>
        <ecNumber evidence="2">2.5.1.25</ecNumber>
    </recommendedName>
    <alternativeName>
        <fullName evidence="10">DTW domain-containing protein 1</fullName>
    </alternativeName>
</protein>
<dbReference type="EMBL" id="DS469754">
    <property type="protein sequence ID" value="EDO33850.1"/>
    <property type="molecule type" value="Genomic_DNA"/>
</dbReference>
<dbReference type="FunCoup" id="A7SR31">
    <property type="interactions" value="327"/>
</dbReference>
<dbReference type="EC" id="2.5.1.25" evidence="2"/>